<organism evidence="2 3">
    <name type="scientific">Planifilum fulgidum</name>
    <dbReference type="NCBI Taxonomy" id="201973"/>
    <lineage>
        <taxon>Bacteria</taxon>
        <taxon>Bacillati</taxon>
        <taxon>Bacillota</taxon>
        <taxon>Bacilli</taxon>
        <taxon>Bacillales</taxon>
        <taxon>Thermoactinomycetaceae</taxon>
        <taxon>Planifilum</taxon>
    </lineage>
</organism>
<protein>
    <submittedName>
        <fullName evidence="2">Uncharacterized protein</fullName>
    </submittedName>
</protein>
<evidence type="ECO:0000256" key="1">
    <source>
        <dbReference type="SAM" id="MobiDB-lite"/>
    </source>
</evidence>
<proteinExistence type="predicted"/>
<dbReference type="Proteomes" id="UP000198661">
    <property type="component" value="Unassembled WGS sequence"/>
</dbReference>
<name>A0A1I2QLS0_9BACL</name>
<dbReference type="AlphaFoldDB" id="A0A1I2QLS0"/>
<sequence length="121" mass="12427">MSGVNAIKFATDCRILKDMDRCPTAAMARVTGCGFPSTRAAVQPISAAHPSPPTYPVTVCKELTSVFATVGGSAQKPEEISARGMAPAVEAKADGRRSGEEPAVLSGMGWAAHIPIIAGTT</sequence>
<gene>
    <name evidence="2" type="ORF">SAMN04488025_12434</name>
</gene>
<evidence type="ECO:0000313" key="3">
    <source>
        <dbReference type="Proteomes" id="UP000198661"/>
    </source>
</evidence>
<feature type="region of interest" description="Disordered" evidence="1">
    <location>
        <begin position="77"/>
        <end position="102"/>
    </location>
</feature>
<reference evidence="2 3" key="1">
    <citation type="submission" date="2016-10" db="EMBL/GenBank/DDBJ databases">
        <authorList>
            <person name="de Groot N.N."/>
        </authorList>
    </citation>
    <scope>NUCLEOTIDE SEQUENCE [LARGE SCALE GENOMIC DNA]</scope>
    <source>
        <strain evidence="2 3">DSM 44945</strain>
    </source>
</reference>
<dbReference type="EMBL" id="FOOK01000024">
    <property type="protein sequence ID" value="SFG28259.1"/>
    <property type="molecule type" value="Genomic_DNA"/>
</dbReference>
<accession>A0A1I2QLS0</accession>
<evidence type="ECO:0000313" key="2">
    <source>
        <dbReference type="EMBL" id="SFG28259.1"/>
    </source>
</evidence>
<keyword evidence="3" id="KW-1185">Reference proteome</keyword>
<feature type="compositionally biased region" description="Basic and acidic residues" evidence="1">
    <location>
        <begin position="91"/>
        <end position="100"/>
    </location>
</feature>